<proteinExistence type="inferred from homology"/>
<dbReference type="GO" id="GO:0008682">
    <property type="term" value="F:3-demethoxyubiquinol 3-hydroxylase activity"/>
    <property type="evidence" value="ECO:0007669"/>
    <property type="project" value="UniProtKB-EC"/>
</dbReference>
<comment type="subunit">
    <text evidence="8">Component of a multi-subunit COQ enzyme complex, composed of at least COQ3, COQ4, COQ5, COQ6, COQ7 and COQ9.</text>
</comment>
<dbReference type="HAMAP" id="MF_01658">
    <property type="entry name" value="COQ7"/>
    <property type="match status" value="1"/>
</dbReference>
<dbReference type="InterPro" id="IPR009078">
    <property type="entry name" value="Ferritin-like_SF"/>
</dbReference>
<dbReference type="PANTHER" id="PTHR11237">
    <property type="entry name" value="COENZYME Q10 BIOSYNTHESIS PROTEIN 7"/>
    <property type="match status" value="1"/>
</dbReference>
<keyword evidence="7 8" id="KW-0472">Membrane</keyword>
<dbReference type="PANTHER" id="PTHR11237:SF4">
    <property type="entry name" value="5-DEMETHOXYUBIQUINONE HYDROXYLASE, MITOCHONDRIAL"/>
    <property type="match status" value="1"/>
</dbReference>
<keyword evidence="4 8" id="KW-0560">Oxidoreductase</keyword>
<comment type="function">
    <text evidence="8">Catalyzes the hydroxylation of 2-polyprenyl-3-methyl-6-methoxy-1,4-benzoquinol (DMQH2) during ubiquinone biosynthesis. Has also a structural role in the COQ enzyme complex, stabilizing other COQ polypeptides.</text>
</comment>
<protein>
    <recommendedName>
        <fullName evidence="8">5-demethoxyubiquinone hydroxylase, mitochondrial</fullName>
        <shortName evidence="8">DMQ hydroxylase</shortName>
        <ecNumber evidence="8">1.14.99.60</ecNumber>
    </recommendedName>
    <alternativeName>
        <fullName evidence="8">Ubiquinone biosynthesis monooxygenase COQ7</fullName>
    </alternativeName>
</protein>
<feature type="binding site" evidence="8">
    <location>
        <position position="168"/>
    </location>
    <ligand>
        <name>Fe cation</name>
        <dbReference type="ChEBI" id="CHEBI:24875"/>
        <label>2</label>
    </ligand>
</feature>
<keyword evidence="8" id="KW-0496">Mitochondrion</keyword>
<accession>A0A1Y2HFR7</accession>
<feature type="binding site" evidence="8">
    <location>
        <position position="214"/>
    </location>
    <ligand>
        <name>Fe cation</name>
        <dbReference type="ChEBI" id="CHEBI:24875"/>
        <label>1</label>
    </ligand>
</feature>
<reference evidence="10 11" key="1">
    <citation type="submission" date="2016-07" db="EMBL/GenBank/DDBJ databases">
        <title>Pervasive Adenine N6-methylation of Active Genes in Fungi.</title>
        <authorList>
            <consortium name="DOE Joint Genome Institute"/>
            <person name="Mondo S.J."/>
            <person name="Dannebaum R.O."/>
            <person name="Kuo R.C."/>
            <person name="Labutti K."/>
            <person name="Haridas S."/>
            <person name="Kuo A."/>
            <person name="Salamov A."/>
            <person name="Ahrendt S.R."/>
            <person name="Lipzen A."/>
            <person name="Sullivan W."/>
            <person name="Andreopoulos W.B."/>
            <person name="Clum A."/>
            <person name="Lindquist E."/>
            <person name="Daum C."/>
            <person name="Ramamoorthy G.K."/>
            <person name="Gryganskyi A."/>
            <person name="Culley D."/>
            <person name="Magnuson J.K."/>
            <person name="James T.Y."/>
            <person name="O'Malley M.A."/>
            <person name="Stajich J.E."/>
            <person name="Spatafora J.W."/>
            <person name="Visel A."/>
            <person name="Grigoriev I.V."/>
        </authorList>
    </citation>
    <scope>NUCLEOTIDE SEQUENCE [LARGE SCALE GENOMIC DNA]</scope>
    <source>
        <strain evidence="10 11">PL171</strain>
    </source>
</reference>
<feature type="binding site" evidence="8">
    <location>
        <position position="116"/>
    </location>
    <ligand>
        <name>Fe cation</name>
        <dbReference type="ChEBI" id="CHEBI:24875"/>
        <label>1</label>
    </ligand>
</feature>
<comment type="cofactor">
    <cofactor evidence="8">
        <name>Fe cation</name>
        <dbReference type="ChEBI" id="CHEBI:24875"/>
    </cofactor>
    <text evidence="8">Binds 2 iron ions per subunit.</text>
</comment>
<evidence type="ECO:0000256" key="1">
    <source>
        <dbReference type="ARBA" id="ARBA00004749"/>
    </source>
</evidence>
<dbReference type="AlphaFoldDB" id="A0A1Y2HFR7"/>
<evidence type="ECO:0000256" key="3">
    <source>
        <dbReference type="ARBA" id="ARBA00022723"/>
    </source>
</evidence>
<dbReference type="SUPFAM" id="SSF47240">
    <property type="entry name" value="Ferritin-like"/>
    <property type="match status" value="1"/>
</dbReference>
<feature type="binding site" evidence="8">
    <location>
        <position position="119"/>
    </location>
    <ligand>
        <name>Fe cation</name>
        <dbReference type="ChEBI" id="CHEBI:24875"/>
        <label>1</label>
    </ligand>
</feature>
<dbReference type="EC" id="1.14.99.60" evidence="8"/>
<comment type="catalytic activity">
    <reaction evidence="8">
        <text>a 5-methoxy-2-methyl-3-(all-trans-polyprenyl)benzene-1,4-diol + AH2 + O2 = a 3-demethylubiquinol + A + H2O</text>
        <dbReference type="Rhea" id="RHEA:50908"/>
        <dbReference type="Rhea" id="RHEA-COMP:10859"/>
        <dbReference type="Rhea" id="RHEA-COMP:10914"/>
        <dbReference type="ChEBI" id="CHEBI:13193"/>
        <dbReference type="ChEBI" id="CHEBI:15377"/>
        <dbReference type="ChEBI" id="CHEBI:15379"/>
        <dbReference type="ChEBI" id="CHEBI:17499"/>
        <dbReference type="ChEBI" id="CHEBI:84167"/>
        <dbReference type="ChEBI" id="CHEBI:84422"/>
        <dbReference type="EC" id="1.14.99.60"/>
    </reaction>
</comment>
<dbReference type="STRING" id="765915.A0A1Y2HFR7"/>
<dbReference type="UniPathway" id="UPA00232"/>
<feature type="binding site" evidence="8">
    <location>
        <position position="217"/>
    </location>
    <ligand>
        <name>Fe cation</name>
        <dbReference type="ChEBI" id="CHEBI:24875"/>
        <label>2</label>
    </ligand>
</feature>
<feature type="binding site" evidence="8">
    <location>
        <position position="214"/>
    </location>
    <ligand>
        <name>Fe cation</name>
        <dbReference type="ChEBI" id="CHEBI:24875"/>
        <label>2</label>
    </ligand>
</feature>
<comment type="subcellular location">
    <subcellularLocation>
        <location evidence="8">Mitochondrion inner membrane</location>
        <topology evidence="8">Peripheral membrane protein</topology>
        <orientation evidence="8">Matrix side</orientation>
    </subcellularLocation>
</comment>
<evidence type="ECO:0000256" key="2">
    <source>
        <dbReference type="ARBA" id="ARBA00022688"/>
    </source>
</evidence>
<sequence>MLFKVPASAAIRASSCIAPTTLPVRSIVTGRRLLHSTAATNATTVQRDHLSSAGESRASRKPVKKLSEEHHRILDEIMRVDQAGEIGANFIYKGQLAILGRDKKVGPLIEHMWQQEVHHLETFNKLVPTWRARPSLLYPVWQAAGFAVGAGSALLGKEAAMALTEAVETVIGEHYNDQIRSLLQILEEDGSENLERRDEIVALVETLKRFRDEELEHLDTAVEHDAAKAPAHTVLNSVFKAGCKAVIEVAKRV</sequence>
<evidence type="ECO:0000256" key="5">
    <source>
        <dbReference type="ARBA" id="ARBA00023004"/>
    </source>
</evidence>
<organism evidence="10 11">
    <name type="scientific">Catenaria anguillulae PL171</name>
    <dbReference type="NCBI Taxonomy" id="765915"/>
    <lineage>
        <taxon>Eukaryota</taxon>
        <taxon>Fungi</taxon>
        <taxon>Fungi incertae sedis</taxon>
        <taxon>Blastocladiomycota</taxon>
        <taxon>Blastocladiomycetes</taxon>
        <taxon>Blastocladiales</taxon>
        <taxon>Catenariaceae</taxon>
        <taxon>Catenaria</taxon>
    </lineage>
</organism>
<evidence type="ECO:0000256" key="8">
    <source>
        <dbReference type="HAMAP-Rule" id="MF_03194"/>
    </source>
</evidence>
<keyword evidence="5 8" id="KW-0408">Iron</keyword>
<dbReference type="GO" id="GO:0016709">
    <property type="term" value="F:oxidoreductase activity, acting on paired donors, with incorporation or reduction of molecular oxygen, NAD(P)H as one donor, and incorporation of one atom of oxygen"/>
    <property type="evidence" value="ECO:0007669"/>
    <property type="project" value="UniProtKB-UniRule"/>
</dbReference>
<evidence type="ECO:0000313" key="11">
    <source>
        <dbReference type="Proteomes" id="UP000193411"/>
    </source>
</evidence>
<keyword evidence="8" id="KW-0999">Mitochondrion inner membrane</keyword>
<evidence type="ECO:0000256" key="4">
    <source>
        <dbReference type="ARBA" id="ARBA00023002"/>
    </source>
</evidence>
<dbReference type="EMBL" id="MCFL01000045">
    <property type="protein sequence ID" value="ORZ32543.1"/>
    <property type="molecule type" value="Genomic_DNA"/>
</dbReference>
<name>A0A1Y2HFR7_9FUNG</name>
<dbReference type="OrthoDB" id="275371at2759"/>
<comment type="caution">
    <text evidence="10">The sequence shown here is derived from an EMBL/GenBank/DDBJ whole genome shotgun (WGS) entry which is preliminary data.</text>
</comment>
<comment type="similarity">
    <text evidence="8">Belongs to the COQ7 family.</text>
</comment>
<comment type="pathway">
    <text evidence="1 8">Cofactor biosynthesis; ubiquinone biosynthesis.</text>
</comment>
<keyword evidence="2 8" id="KW-0831">Ubiquinone biosynthesis</keyword>
<gene>
    <name evidence="8" type="primary">COQ7</name>
    <name evidence="10" type="ORF">BCR44DRAFT_139401</name>
</gene>
<keyword evidence="11" id="KW-1185">Reference proteome</keyword>
<keyword evidence="10" id="KW-0830">Ubiquinone</keyword>
<feature type="region of interest" description="Disordered" evidence="9">
    <location>
        <begin position="44"/>
        <end position="65"/>
    </location>
</feature>
<evidence type="ECO:0000313" key="10">
    <source>
        <dbReference type="EMBL" id="ORZ32543.1"/>
    </source>
</evidence>
<feature type="binding site" evidence="8">
    <location>
        <position position="85"/>
    </location>
    <ligand>
        <name>Fe cation</name>
        <dbReference type="ChEBI" id="CHEBI:24875"/>
        <label>1</label>
    </ligand>
</feature>
<keyword evidence="6 8" id="KW-0503">Monooxygenase</keyword>
<evidence type="ECO:0000256" key="7">
    <source>
        <dbReference type="ARBA" id="ARBA00023136"/>
    </source>
</evidence>
<dbReference type="Proteomes" id="UP000193411">
    <property type="component" value="Unassembled WGS sequence"/>
</dbReference>
<dbReference type="GO" id="GO:0031314">
    <property type="term" value="C:extrinsic component of mitochondrial inner membrane"/>
    <property type="evidence" value="ECO:0007669"/>
    <property type="project" value="UniProtKB-UniRule"/>
</dbReference>
<dbReference type="GO" id="GO:0046872">
    <property type="term" value="F:metal ion binding"/>
    <property type="evidence" value="ECO:0007669"/>
    <property type="project" value="UniProtKB-KW"/>
</dbReference>
<feature type="binding site" evidence="8">
    <location>
        <position position="116"/>
    </location>
    <ligand>
        <name>Fe cation</name>
        <dbReference type="ChEBI" id="CHEBI:24875"/>
        <label>2</label>
    </ligand>
</feature>
<dbReference type="GO" id="GO:0006744">
    <property type="term" value="P:ubiquinone biosynthetic process"/>
    <property type="evidence" value="ECO:0007669"/>
    <property type="project" value="UniProtKB-UniRule"/>
</dbReference>
<dbReference type="InterPro" id="IPR011566">
    <property type="entry name" value="Ubq_synth_Coq7"/>
</dbReference>
<dbReference type="CDD" id="cd01042">
    <property type="entry name" value="DMQH"/>
    <property type="match status" value="1"/>
</dbReference>
<dbReference type="Pfam" id="PF03232">
    <property type="entry name" value="COQ7"/>
    <property type="match status" value="1"/>
</dbReference>
<keyword evidence="3 8" id="KW-0479">Metal-binding</keyword>
<evidence type="ECO:0000256" key="6">
    <source>
        <dbReference type="ARBA" id="ARBA00023033"/>
    </source>
</evidence>
<evidence type="ECO:0000256" key="9">
    <source>
        <dbReference type="SAM" id="MobiDB-lite"/>
    </source>
</evidence>